<dbReference type="RefSeq" id="WP_265615735.1">
    <property type="nucleotide sequence ID" value="NZ_JAPFRD010000002.1"/>
</dbReference>
<dbReference type="Pfam" id="PF15575">
    <property type="entry name" value="Imm49"/>
    <property type="match status" value="1"/>
</dbReference>
<evidence type="ECO:0000313" key="2">
    <source>
        <dbReference type="Proteomes" id="UP001142810"/>
    </source>
</evidence>
<comment type="caution">
    <text evidence="1">The sequence shown here is derived from an EMBL/GenBank/DDBJ whole genome shotgun (WGS) entry which is preliminary data.</text>
</comment>
<proteinExistence type="predicted"/>
<organism evidence="1 2">
    <name type="scientific">Alteromonas aquimaris</name>
    <dbReference type="NCBI Taxonomy" id="2998417"/>
    <lineage>
        <taxon>Bacteria</taxon>
        <taxon>Pseudomonadati</taxon>
        <taxon>Pseudomonadota</taxon>
        <taxon>Gammaproteobacteria</taxon>
        <taxon>Alteromonadales</taxon>
        <taxon>Alteromonadaceae</taxon>
        <taxon>Alteromonas/Salinimonas group</taxon>
        <taxon>Alteromonas</taxon>
    </lineage>
</organism>
<name>A0ABT3P2Q4_9ALTE</name>
<sequence length="286" mass="33286">MKQLHIKFHVAPPKHSKEQRLDFMRNYVYNRIMKSIAYSIEVNLKNFNFLLSSLFEDYRFLLKNSLNIYELTQDKTDWNAVLENLHTSFSALAALIDQSDCSKEITVAGVTGKLDPNYPPPKYSGWSIRLFESISMRRNDLVSILLKYDPETAAQLEPEYADLSRFQVNYIKGMLNKEGEHDRLFAQLNEVFYADLQYHAQARLKPFYYLAKEDEEGFEKAIIEATQAHRSACKTNGVPIEPTQLHFPSAIIAAASLGFDRYGWTLKHKNDYLPQWWIYNQFTSNS</sequence>
<protein>
    <submittedName>
        <fullName evidence="1">Immunity 49 family protein</fullName>
    </submittedName>
</protein>
<accession>A0ABT3P2Q4</accession>
<dbReference type="EMBL" id="JAPFRD010000002">
    <property type="protein sequence ID" value="MCW8107035.1"/>
    <property type="molecule type" value="Genomic_DNA"/>
</dbReference>
<reference evidence="1" key="1">
    <citation type="submission" date="2022-11" db="EMBL/GenBank/DDBJ databases">
        <title>Alteromonas sp. nov., isolated from sea water of the Qingdao.</title>
        <authorList>
            <person name="Wang Q."/>
        </authorList>
    </citation>
    <scope>NUCLEOTIDE SEQUENCE</scope>
    <source>
        <strain evidence="1">ASW11-7</strain>
    </source>
</reference>
<evidence type="ECO:0000313" key="1">
    <source>
        <dbReference type="EMBL" id="MCW8107035.1"/>
    </source>
</evidence>
<dbReference type="Proteomes" id="UP001142810">
    <property type="component" value="Unassembled WGS sequence"/>
</dbReference>
<dbReference type="InterPro" id="IPR029074">
    <property type="entry name" value="Imm49"/>
</dbReference>
<gene>
    <name evidence="1" type="ORF">OPS25_00775</name>
</gene>
<keyword evidence="2" id="KW-1185">Reference proteome</keyword>